<accession>A0A8J3B7B5</accession>
<sequence>MTPRHTPTALAPLLHTVLLPVPPARAFRLFTAEYGGWWPLRTHSVGGERSGGVHFGGAAGEQIIEQLADAEPVTWGTLTVWDPPYRVAFTWHPGRPEPEATRIEVTFIGVDDRTEVTLRHTGWVNRPDGDAARERYARDWPAVLDAYAASTD</sequence>
<keyword evidence="4" id="KW-1185">Reference proteome</keyword>
<name>A0A8J3B7B5_9ACTN</name>
<dbReference type="InterPro" id="IPR013538">
    <property type="entry name" value="ASHA1/2-like_C"/>
</dbReference>
<dbReference type="Gene3D" id="3.30.530.20">
    <property type="match status" value="1"/>
</dbReference>
<dbReference type="Pfam" id="PF08327">
    <property type="entry name" value="AHSA1"/>
    <property type="match status" value="1"/>
</dbReference>
<dbReference type="RefSeq" id="WP_189168637.1">
    <property type="nucleotide sequence ID" value="NZ_BMQB01000001.1"/>
</dbReference>
<dbReference type="Proteomes" id="UP000649739">
    <property type="component" value="Unassembled WGS sequence"/>
</dbReference>
<evidence type="ECO:0000313" key="4">
    <source>
        <dbReference type="Proteomes" id="UP000649739"/>
    </source>
</evidence>
<evidence type="ECO:0000256" key="1">
    <source>
        <dbReference type="ARBA" id="ARBA00006817"/>
    </source>
</evidence>
<protein>
    <recommendedName>
        <fullName evidence="2">Activator of Hsp90 ATPase homologue 1/2-like C-terminal domain-containing protein</fullName>
    </recommendedName>
</protein>
<evidence type="ECO:0000259" key="2">
    <source>
        <dbReference type="Pfam" id="PF08327"/>
    </source>
</evidence>
<reference evidence="3" key="2">
    <citation type="submission" date="2020-09" db="EMBL/GenBank/DDBJ databases">
        <authorList>
            <person name="Sun Q."/>
            <person name="Ohkuma M."/>
        </authorList>
    </citation>
    <scope>NUCLEOTIDE SEQUENCE</scope>
    <source>
        <strain evidence="3">JCM 3090</strain>
    </source>
</reference>
<feature type="domain" description="Activator of Hsp90 ATPase homologue 1/2-like C-terminal" evidence="2">
    <location>
        <begin position="21"/>
        <end position="145"/>
    </location>
</feature>
<dbReference type="EMBL" id="BMQB01000001">
    <property type="protein sequence ID" value="GGJ80873.1"/>
    <property type="molecule type" value="Genomic_DNA"/>
</dbReference>
<dbReference type="SUPFAM" id="SSF55961">
    <property type="entry name" value="Bet v1-like"/>
    <property type="match status" value="1"/>
</dbReference>
<evidence type="ECO:0000313" key="3">
    <source>
        <dbReference type="EMBL" id="GGJ80873.1"/>
    </source>
</evidence>
<gene>
    <name evidence="3" type="ORF">GCM10010123_08440</name>
</gene>
<dbReference type="AlphaFoldDB" id="A0A8J3B7B5"/>
<dbReference type="InterPro" id="IPR023393">
    <property type="entry name" value="START-like_dom_sf"/>
</dbReference>
<reference evidence="3" key="1">
    <citation type="journal article" date="2014" name="Int. J. Syst. Evol. Microbiol.">
        <title>Complete genome sequence of Corynebacterium casei LMG S-19264T (=DSM 44701T), isolated from a smear-ripened cheese.</title>
        <authorList>
            <consortium name="US DOE Joint Genome Institute (JGI-PGF)"/>
            <person name="Walter F."/>
            <person name="Albersmeier A."/>
            <person name="Kalinowski J."/>
            <person name="Ruckert C."/>
        </authorList>
    </citation>
    <scope>NUCLEOTIDE SEQUENCE</scope>
    <source>
        <strain evidence="3">JCM 3090</strain>
    </source>
</reference>
<proteinExistence type="inferred from homology"/>
<comment type="similarity">
    <text evidence="1">Belongs to the AHA1 family.</text>
</comment>
<comment type="caution">
    <text evidence="3">The sequence shown here is derived from an EMBL/GenBank/DDBJ whole genome shotgun (WGS) entry which is preliminary data.</text>
</comment>
<organism evidence="3 4">
    <name type="scientific">Pilimelia anulata</name>
    <dbReference type="NCBI Taxonomy" id="53371"/>
    <lineage>
        <taxon>Bacteria</taxon>
        <taxon>Bacillati</taxon>
        <taxon>Actinomycetota</taxon>
        <taxon>Actinomycetes</taxon>
        <taxon>Micromonosporales</taxon>
        <taxon>Micromonosporaceae</taxon>
        <taxon>Pilimelia</taxon>
    </lineage>
</organism>